<protein>
    <submittedName>
        <fullName evidence="4">Membrane protein DUF2207</fullName>
    </submittedName>
</protein>
<accession>A0A2N3WDU2</accession>
<organism evidence="4 5">
    <name type="scientific">Amycolatopsis echigonensis</name>
    <dbReference type="NCBI Taxonomy" id="2576905"/>
    <lineage>
        <taxon>Bacteria</taxon>
        <taxon>Bacillati</taxon>
        <taxon>Actinomycetota</taxon>
        <taxon>Actinomycetes</taxon>
        <taxon>Pseudonocardiales</taxon>
        <taxon>Pseudonocardiaceae</taxon>
        <taxon>Amycolatopsis</taxon>
    </lineage>
</organism>
<dbReference type="RefSeq" id="WP_101435981.1">
    <property type="nucleotide sequence ID" value="NZ_PJMY01000003.1"/>
</dbReference>
<name>A0A2N3WDU2_9PSEU</name>
<keyword evidence="1" id="KW-0472">Membrane</keyword>
<keyword evidence="2" id="KW-0732">Signal</keyword>
<evidence type="ECO:0000256" key="1">
    <source>
        <dbReference type="SAM" id="Phobius"/>
    </source>
</evidence>
<dbReference type="EMBL" id="PJMY01000003">
    <property type="protein sequence ID" value="PKV92052.1"/>
    <property type="molecule type" value="Genomic_DNA"/>
</dbReference>
<feature type="chain" id="PRO_5014988708" evidence="2">
    <location>
        <begin position="26"/>
        <end position="552"/>
    </location>
</feature>
<keyword evidence="1" id="KW-1133">Transmembrane helix</keyword>
<keyword evidence="1" id="KW-0812">Transmembrane</keyword>
<feature type="domain" description="Predicted membrane protein YciQ-like C-terminal" evidence="3">
    <location>
        <begin position="279"/>
        <end position="500"/>
    </location>
</feature>
<feature type="transmembrane region" description="Helical" evidence="1">
    <location>
        <begin position="422"/>
        <end position="441"/>
    </location>
</feature>
<dbReference type="OrthoDB" id="143710at2"/>
<feature type="transmembrane region" description="Helical" evidence="1">
    <location>
        <begin position="228"/>
        <end position="251"/>
    </location>
</feature>
<dbReference type="AlphaFoldDB" id="A0A2N3WDU2"/>
<dbReference type="Proteomes" id="UP000233750">
    <property type="component" value="Unassembled WGS sequence"/>
</dbReference>
<proteinExistence type="predicted"/>
<feature type="transmembrane region" description="Helical" evidence="1">
    <location>
        <begin position="395"/>
        <end position="416"/>
    </location>
</feature>
<evidence type="ECO:0000313" key="5">
    <source>
        <dbReference type="Proteomes" id="UP000233750"/>
    </source>
</evidence>
<dbReference type="Pfam" id="PF20990">
    <property type="entry name" value="DUF2207_C"/>
    <property type="match status" value="1"/>
</dbReference>
<evidence type="ECO:0000259" key="3">
    <source>
        <dbReference type="Pfam" id="PF20990"/>
    </source>
</evidence>
<dbReference type="InterPro" id="IPR048389">
    <property type="entry name" value="YciQ-like_C"/>
</dbReference>
<feature type="signal peptide" evidence="2">
    <location>
        <begin position="1"/>
        <end position="25"/>
    </location>
</feature>
<sequence length="552" mass="58493">MARKWVSAAAIAALAVLSAPSPAAAFSGTGWHSENAQASSEATAEIALKLLRDGAFQVTEKVTVPGGQRLVSTLPLRLPADDGQDLRYTVRDAKATGGSAVAQADDQLTLTFGAGESTVVYTLTGALADQGGGQQVRALVAGGFDRPVKEIKASFLAPARQMAPVTCSIGANQPCTLSEVDHTGVLRLQQNDLPPGARMELSVGLPPGTAPANADFVPASALAAAFSLTLPSVIGFAAVAVLLIATALFVWRRRKQDELATSVGDTTIEVLLQENGRTWFASPDGVLPGQIGTVMDESVDPVDIAATVVDLAVRNYLWLAELPGPDWQISRRNPPDEHLRDFERVVCETLLPEGTDTVLLSRLNDLDAAPIQDSMYRDVVASQWFSRRPDTSRGVLALPGILLFVLGLVATAVLSFTVGHALLGVAIALAGLGLAAARALLPSRTARGRAVAGQIRGLLRYLHRLRAEDIERPADREMVFSRSLPYAVVLGDTERWLGAFADLDPDADGQAGLSWYGGVEQDNDLRRFGPRLLAFLTALNHALTKEPSKTGP</sequence>
<comment type="caution">
    <text evidence="4">The sequence shown here is derived from an EMBL/GenBank/DDBJ whole genome shotgun (WGS) entry which is preliminary data.</text>
</comment>
<reference evidence="4 5" key="1">
    <citation type="submission" date="2017-12" db="EMBL/GenBank/DDBJ databases">
        <title>Sequencing the genomes of 1000 Actinobacteria strains.</title>
        <authorList>
            <person name="Klenk H.-P."/>
        </authorList>
    </citation>
    <scope>NUCLEOTIDE SEQUENCE [LARGE SCALE GENOMIC DNA]</scope>
    <source>
        <strain evidence="4 5">DSM 45165</strain>
    </source>
</reference>
<gene>
    <name evidence="4" type="ORF">ATK30_2841</name>
</gene>
<evidence type="ECO:0000256" key="2">
    <source>
        <dbReference type="SAM" id="SignalP"/>
    </source>
</evidence>
<evidence type="ECO:0000313" key="4">
    <source>
        <dbReference type="EMBL" id="PKV92052.1"/>
    </source>
</evidence>
<keyword evidence="5" id="KW-1185">Reference proteome</keyword>